<reference evidence="2" key="2">
    <citation type="submission" date="2022-09" db="EMBL/GenBank/DDBJ databases">
        <title>Genome-inferred correspondence between phylogeny and metabolic traits in the wild Drosophila gut microbiome.</title>
        <authorList>
            <person name="Bueno E."/>
            <person name="Blow F."/>
            <person name="Douglas A.E."/>
        </authorList>
    </citation>
    <scope>NUCLEOTIDE SEQUENCE</scope>
    <source>
        <strain evidence="2">Dm-2019-70</strain>
    </source>
</reference>
<keyword evidence="1" id="KW-0812">Transmembrane</keyword>
<dbReference type="GO" id="GO:0005886">
    <property type="term" value="C:plasma membrane"/>
    <property type="evidence" value="ECO:0007669"/>
    <property type="project" value="TreeGrafter"/>
</dbReference>
<dbReference type="Pfam" id="PF03729">
    <property type="entry name" value="DUF308"/>
    <property type="match status" value="2"/>
</dbReference>
<dbReference type="InterPro" id="IPR052712">
    <property type="entry name" value="Acid_resist_chaperone_HdeD"/>
</dbReference>
<evidence type="ECO:0000313" key="3">
    <source>
        <dbReference type="Proteomes" id="UP000676478"/>
    </source>
</evidence>
<dbReference type="PANTHER" id="PTHR34989:SF1">
    <property type="entry name" value="PROTEIN HDED"/>
    <property type="match status" value="1"/>
</dbReference>
<keyword evidence="1" id="KW-0472">Membrane</keyword>
<proteinExistence type="predicted"/>
<organism evidence="2 3">
    <name type="scientific">Levilactobacillus brevis</name>
    <name type="common">Lactobacillus brevis</name>
    <dbReference type="NCBI Taxonomy" id="1580"/>
    <lineage>
        <taxon>Bacteria</taxon>
        <taxon>Bacillati</taxon>
        <taxon>Bacillota</taxon>
        <taxon>Bacilli</taxon>
        <taxon>Lactobacillales</taxon>
        <taxon>Lactobacillaceae</taxon>
        <taxon>Levilactobacillus</taxon>
    </lineage>
</organism>
<keyword evidence="1" id="KW-1133">Transmembrane helix</keyword>
<dbReference type="RefSeq" id="WP_211756862.1">
    <property type="nucleotide sequence ID" value="NZ_JAERKF010000022.1"/>
</dbReference>
<dbReference type="AlphaFoldDB" id="A0AA41JU48"/>
<reference evidence="2" key="1">
    <citation type="submission" date="2020-12" db="EMBL/GenBank/DDBJ databases">
        <authorList>
            <person name="Mcmullen J.G."/>
        </authorList>
    </citation>
    <scope>NUCLEOTIDE SEQUENCE</scope>
    <source>
        <strain evidence="2">Dm-2019-70</strain>
    </source>
</reference>
<feature type="transmembrane region" description="Helical" evidence="1">
    <location>
        <begin position="16"/>
        <end position="34"/>
    </location>
</feature>
<feature type="transmembrane region" description="Helical" evidence="1">
    <location>
        <begin position="75"/>
        <end position="94"/>
    </location>
</feature>
<dbReference type="InterPro" id="IPR005325">
    <property type="entry name" value="DUF308_memb"/>
</dbReference>
<name>A0AA41JU48_LEVBR</name>
<evidence type="ECO:0000256" key="1">
    <source>
        <dbReference type="SAM" id="Phobius"/>
    </source>
</evidence>
<dbReference type="EMBL" id="JAERKF010000022">
    <property type="protein sequence ID" value="MBS1011705.1"/>
    <property type="molecule type" value="Genomic_DNA"/>
</dbReference>
<comment type="caution">
    <text evidence="2">The sequence shown here is derived from an EMBL/GenBank/DDBJ whole genome shotgun (WGS) entry which is preliminary data.</text>
</comment>
<feature type="transmembrane region" description="Helical" evidence="1">
    <location>
        <begin position="40"/>
        <end position="63"/>
    </location>
</feature>
<dbReference type="PANTHER" id="PTHR34989">
    <property type="entry name" value="PROTEIN HDED"/>
    <property type="match status" value="1"/>
</dbReference>
<sequence length="173" mass="18643">MENTIKKTQSMTQNRWLTGLTGAIAAILGIWAILNPITSVIAMTWIFGIVLLVSGISGIVNWYQLKDATGQSAAMLFNPILSIVFAAVLLFTHLTSLGMLATLFAVWFIVDSCTGFSFADFTNHPVLQKTFSVIGVILGVILLFSPLLSLGALVLTVGIFLIIYGVMSIFKAV</sequence>
<gene>
    <name evidence="2" type="ORF">JK167_12895</name>
</gene>
<feature type="transmembrane region" description="Helical" evidence="1">
    <location>
        <begin position="150"/>
        <end position="170"/>
    </location>
</feature>
<accession>A0AA41JU48</accession>
<dbReference type="Proteomes" id="UP000676478">
    <property type="component" value="Unassembled WGS sequence"/>
</dbReference>
<evidence type="ECO:0000313" key="2">
    <source>
        <dbReference type="EMBL" id="MBS1011705.1"/>
    </source>
</evidence>
<protein>
    <submittedName>
        <fullName evidence="2">DUF308 domain-containing protein</fullName>
    </submittedName>
</protein>